<gene>
    <name evidence="2" type="ORF">EIM92_05040</name>
</gene>
<protein>
    <submittedName>
        <fullName evidence="2">N-acetyltransferase</fullName>
    </submittedName>
</protein>
<dbReference type="GO" id="GO:0016747">
    <property type="term" value="F:acyltransferase activity, transferring groups other than amino-acyl groups"/>
    <property type="evidence" value="ECO:0007669"/>
    <property type="project" value="InterPro"/>
</dbReference>
<organism evidence="2 3">
    <name type="scientific">Paenibacillus lentus</name>
    <dbReference type="NCBI Taxonomy" id="1338368"/>
    <lineage>
        <taxon>Bacteria</taxon>
        <taxon>Bacillati</taxon>
        <taxon>Bacillota</taxon>
        <taxon>Bacilli</taxon>
        <taxon>Bacillales</taxon>
        <taxon>Paenibacillaceae</taxon>
        <taxon>Paenibacillus</taxon>
    </lineage>
</organism>
<feature type="domain" description="N-acetyltransferase" evidence="1">
    <location>
        <begin position="1"/>
        <end position="140"/>
    </location>
</feature>
<keyword evidence="2" id="KW-0808">Transferase</keyword>
<dbReference type="OrthoDB" id="9785602at2"/>
<name>A0A3S8RSA6_9BACL</name>
<dbReference type="PROSITE" id="PS51186">
    <property type="entry name" value="GNAT"/>
    <property type="match status" value="1"/>
</dbReference>
<evidence type="ECO:0000313" key="3">
    <source>
        <dbReference type="Proteomes" id="UP000273145"/>
    </source>
</evidence>
<dbReference type="PANTHER" id="PTHR43792">
    <property type="entry name" value="GNAT FAMILY, PUTATIVE (AFU_ORTHOLOGUE AFUA_3G00765)-RELATED-RELATED"/>
    <property type="match status" value="1"/>
</dbReference>
<dbReference type="SUPFAM" id="SSF55729">
    <property type="entry name" value="Acyl-CoA N-acyltransferases (Nat)"/>
    <property type="match status" value="1"/>
</dbReference>
<keyword evidence="3" id="KW-1185">Reference proteome</keyword>
<dbReference type="InterPro" id="IPR016181">
    <property type="entry name" value="Acyl_CoA_acyltransferase"/>
</dbReference>
<dbReference type="Proteomes" id="UP000273145">
    <property type="component" value="Chromosome"/>
</dbReference>
<dbReference type="InterPro" id="IPR051531">
    <property type="entry name" value="N-acetyltransferase"/>
</dbReference>
<sequence length="159" mass="18495">MLEYSANPRVNCFLSERVSTLNDAINSAKEKSQDDSHIAVCLKDNGDLIGELFFLKEEPDTYSVGWNFNQNYEGKGYASESAEALLHYLFTQKEARRIYAYVEDNNYRSQKLCEKLGMRKEGCFLEFISFTNYDDGTPKYENTLQYALLKKEWLKTMNI</sequence>
<reference evidence="2 3" key="1">
    <citation type="submission" date="2018-11" db="EMBL/GenBank/DDBJ databases">
        <title>Genome sequencing of Paenibacillus lentus DSM25539(T).</title>
        <authorList>
            <person name="Kook J.-K."/>
            <person name="Park S.-N."/>
            <person name="Lim Y.K."/>
        </authorList>
    </citation>
    <scope>NUCLEOTIDE SEQUENCE [LARGE SCALE GENOMIC DNA]</scope>
    <source>
        <strain evidence="2 3">DSM 25539</strain>
    </source>
</reference>
<dbReference type="KEGG" id="plen:EIM92_05040"/>
<proteinExistence type="predicted"/>
<accession>A0A3S8RSA6</accession>
<dbReference type="PANTHER" id="PTHR43792:SF1">
    <property type="entry name" value="N-ACETYLTRANSFERASE DOMAIN-CONTAINING PROTEIN"/>
    <property type="match status" value="1"/>
</dbReference>
<evidence type="ECO:0000313" key="2">
    <source>
        <dbReference type="EMBL" id="AZK45647.1"/>
    </source>
</evidence>
<dbReference type="EMBL" id="CP034248">
    <property type="protein sequence ID" value="AZK45647.1"/>
    <property type="molecule type" value="Genomic_DNA"/>
</dbReference>
<dbReference type="Gene3D" id="3.40.630.30">
    <property type="match status" value="1"/>
</dbReference>
<evidence type="ECO:0000259" key="1">
    <source>
        <dbReference type="PROSITE" id="PS51186"/>
    </source>
</evidence>
<dbReference type="Pfam" id="PF13302">
    <property type="entry name" value="Acetyltransf_3"/>
    <property type="match status" value="1"/>
</dbReference>
<dbReference type="InterPro" id="IPR000182">
    <property type="entry name" value="GNAT_dom"/>
</dbReference>
<dbReference type="AlphaFoldDB" id="A0A3S8RSA6"/>